<dbReference type="EMBL" id="CDSF01000086">
    <property type="protein sequence ID" value="CEO98629.1"/>
    <property type="molecule type" value="Genomic_DNA"/>
</dbReference>
<dbReference type="AlphaFoldDB" id="A0A0G4IU19"/>
<organism evidence="2 3">
    <name type="scientific">Plasmodiophora brassicae</name>
    <name type="common">Clubroot disease agent</name>
    <dbReference type="NCBI Taxonomy" id="37360"/>
    <lineage>
        <taxon>Eukaryota</taxon>
        <taxon>Sar</taxon>
        <taxon>Rhizaria</taxon>
        <taxon>Endomyxa</taxon>
        <taxon>Phytomyxea</taxon>
        <taxon>Plasmodiophorida</taxon>
        <taxon>Plasmodiophoridae</taxon>
        <taxon>Plasmodiophora</taxon>
    </lineage>
</organism>
<keyword evidence="1" id="KW-0812">Transmembrane</keyword>
<keyword evidence="3" id="KW-1185">Reference proteome</keyword>
<reference evidence="2 3" key="1">
    <citation type="submission" date="2015-02" db="EMBL/GenBank/DDBJ databases">
        <authorList>
            <person name="Chooi Y.-H."/>
        </authorList>
    </citation>
    <scope>NUCLEOTIDE SEQUENCE [LARGE SCALE GENOMIC DNA]</scope>
    <source>
        <strain evidence="2">E3</strain>
    </source>
</reference>
<gene>
    <name evidence="2" type="ORF">PBRA_006743</name>
</gene>
<accession>A0A0G4IU19</accession>
<protein>
    <submittedName>
        <fullName evidence="2">Uncharacterized protein</fullName>
    </submittedName>
</protein>
<evidence type="ECO:0000256" key="1">
    <source>
        <dbReference type="SAM" id="Phobius"/>
    </source>
</evidence>
<name>A0A0G4IU19_PLABS</name>
<evidence type="ECO:0000313" key="2">
    <source>
        <dbReference type="EMBL" id="CEO98629.1"/>
    </source>
</evidence>
<keyword evidence="1" id="KW-0472">Membrane</keyword>
<sequence>MFDLGEWLDLAVSQLIVGILVIARFALLEQLQGVVHVQDFAELIEPVDHGFLYLVQVQPQLAVLLLHLLPDILQTP</sequence>
<dbReference type="Proteomes" id="UP000039324">
    <property type="component" value="Unassembled WGS sequence"/>
</dbReference>
<evidence type="ECO:0000313" key="3">
    <source>
        <dbReference type="Proteomes" id="UP000039324"/>
    </source>
</evidence>
<proteinExistence type="predicted"/>
<keyword evidence="1" id="KW-1133">Transmembrane helix</keyword>
<feature type="transmembrane region" description="Helical" evidence="1">
    <location>
        <begin position="7"/>
        <end position="27"/>
    </location>
</feature>